<name>A0A8S1QSK7_9CILI</name>
<protein>
    <recommendedName>
        <fullName evidence="11">RING-CH-type domain-containing protein</fullName>
    </recommendedName>
</protein>
<feature type="domain" description="RING-CH-type" evidence="11">
    <location>
        <begin position="102"/>
        <end position="170"/>
    </location>
</feature>
<dbReference type="GO" id="GO:0016020">
    <property type="term" value="C:membrane"/>
    <property type="evidence" value="ECO:0007669"/>
    <property type="project" value="UniProtKB-SubCell"/>
</dbReference>
<evidence type="ECO:0000256" key="10">
    <source>
        <dbReference type="SAM" id="Phobius"/>
    </source>
</evidence>
<evidence type="ECO:0000256" key="7">
    <source>
        <dbReference type="ARBA" id="ARBA00022833"/>
    </source>
</evidence>
<keyword evidence="7" id="KW-0862">Zinc</keyword>
<sequence>MQFSHKNRVFIKQQSLDQSENNGQQQNTLEQDLIELGFQTGQILFVPRIESQKMLMQTIIVKDTQNKSVHVNLNPQTIRKVKLYLSNQVQNRKLVPQHDQHDINQDKFICRICLEDGQTSVFIKPCECKGSIQYVHEDCLKTWLLRNHKIDEIAGSRVFCELCKKTFHCEVQFQQKYEFSQLLRIPINQKYCLLGFFILSLFLYGLGITLAAIMYQNENFIVACIIGIVLSFFIGLIIQILLFALVFEIISITKVQKWNINEYKIVQQQFKLRIDKKKIKKSNSAPVLTFKEEFVIKILTKQQTNLEKFS</sequence>
<evidence type="ECO:0000256" key="5">
    <source>
        <dbReference type="ARBA" id="ARBA00022771"/>
    </source>
</evidence>
<organism evidence="12 13">
    <name type="scientific">Paramecium sonneborni</name>
    <dbReference type="NCBI Taxonomy" id="65129"/>
    <lineage>
        <taxon>Eukaryota</taxon>
        <taxon>Sar</taxon>
        <taxon>Alveolata</taxon>
        <taxon>Ciliophora</taxon>
        <taxon>Intramacronucleata</taxon>
        <taxon>Oligohymenophorea</taxon>
        <taxon>Peniculida</taxon>
        <taxon>Parameciidae</taxon>
        <taxon>Paramecium</taxon>
    </lineage>
</organism>
<evidence type="ECO:0000313" key="12">
    <source>
        <dbReference type="EMBL" id="CAD8118543.1"/>
    </source>
</evidence>
<dbReference type="SMART" id="SM00744">
    <property type="entry name" value="RINGv"/>
    <property type="match status" value="1"/>
</dbReference>
<evidence type="ECO:0000256" key="4">
    <source>
        <dbReference type="ARBA" id="ARBA00022723"/>
    </source>
</evidence>
<dbReference type="PROSITE" id="PS51292">
    <property type="entry name" value="ZF_RING_CH"/>
    <property type="match status" value="1"/>
</dbReference>
<evidence type="ECO:0000256" key="6">
    <source>
        <dbReference type="ARBA" id="ARBA00022786"/>
    </source>
</evidence>
<feature type="transmembrane region" description="Helical" evidence="10">
    <location>
        <begin position="191"/>
        <end position="214"/>
    </location>
</feature>
<proteinExistence type="predicted"/>
<dbReference type="OrthoDB" id="412381at2759"/>
<keyword evidence="8 10" id="KW-1133">Transmembrane helix</keyword>
<feature type="transmembrane region" description="Helical" evidence="10">
    <location>
        <begin position="220"/>
        <end position="247"/>
    </location>
</feature>
<keyword evidence="4" id="KW-0479">Metal-binding</keyword>
<dbReference type="GO" id="GO:0016740">
    <property type="term" value="F:transferase activity"/>
    <property type="evidence" value="ECO:0007669"/>
    <property type="project" value="UniProtKB-KW"/>
</dbReference>
<evidence type="ECO:0000256" key="9">
    <source>
        <dbReference type="ARBA" id="ARBA00023136"/>
    </source>
</evidence>
<dbReference type="PANTHER" id="PTHR46065">
    <property type="entry name" value="E3 UBIQUITIN-PROTEIN LIGASE MARCH 2/3 FAMILY MEMBER"/>
    <property type="match status" value="1"/>
</dbReference>
<evidence type="ECO:0000256" key="3">
    <source>
        <dbReference type="ARBA" id="ARBA00022692"/>
    </source>
</evidence>
<dbReference type="EMBL" id="CAJJDN010000117">
    <property type="protein sequence ID" value="CAD8118543.1"/>
    <property type="molecule type" value="Genomic_DNA"/>
</dbReference>
<reference evidence="12" key="1">
    <citation type="submission" date="2021-01" db="EMBL/GenBank/DDBJ databases">
        <authorList>
            <consortium name="Genoscope - CEA"/>
            <person name="William W."/>
        </authorList>
    </citation>
    <scope>NUCLEOTIDE SEQUENCE</scope>
</reference>
<evidence type="ECO:0000256" key="8">
    <source>
        <dbReference type="ARBA" id="ARBA00022989"/>
    </source>
</evidence>
<keyword evidence="13" id="KW-1185">Reference proteome</keyword>
<dbReference type="Pfam" id="PF12906">
    <property type="entry name" value="RINGv"/>
    <property type="match status" value="1"/>
</dbReference>
<keyword evidence="5" id="KW-0863">Zinc-finger</keyword>
<evidence type="ECO:0000313" key="13">
    <source>
        <dbReference type="Proteomes" id="UP000692954"/>
    </source>
</evidence>
<keyword evidence="3 10" id="KW-0812">Transmembrane</keyword>
<evidence type="ECO:0000256" key="2">
    <source>
        <dbReference type="ARBA" id="ARBA00022679"/>
    </source>
</evidence>
<dbReference type="PANTHER" id="PTHR46065:SF3">
    <property type="entry name" value="FI20425P1"/>
    <property type="match status" value="1"/>
</dbReference>
<evidence type="ECO:0000256" key="1">
    <source>
        <dbReference type="ARBA" id="ARBA00004370"/>
    </source>
</evidence>
<dbReference type="GO" id="GO:0008270">
    <property type="term" value="F:zinc ion binding"/>
    <property type="evidence" value="ECO:0007669"/>
    <property type="project" value="UniProtKB-KW"/>
</dbReference>
<dbReference type="Proteomes" id="UP000692954">
    <property type="component" value="Unassembled WGS sequence"/>
</dbReference>
<comment type="caution">
    <text evidence="12">The sequence shown here is derived from an EMBL/GenBank/DDBJ whole genome shotgun (WGS) entry which is preliminary data.</text>
</comment>
<dbReference type="AlphaFoldDB" id="A0A8S1QSK7"/>
<keyword evidence="9 10" id="KW-0472">Membrane</keyword>
<accession>A0A8S1QSK7</accession>
<comment type="subcellular location">
    <subcellularLocation>
        <location evidence="1">Membrane</location>
    </subcellularLocation>
</comment>
<dbReference type="CDD" id="cd16495">
    <property type="entry name" value="RING_CH-C4HC3_MARCH"/>
    <property type="match status" value="1"/>
</dbReference>
<evidence type="ECO:0000259" key="11">
    <source>
        <dbReference type="PROSITE" id="PS51292"/>
    </source>
</evidence>
<keyword evidence="2" id="KW-0808">Transferase</keyword>
<gene>
    <name evidence="12" type="ORF">PSON_ATCC_30995.1.T1170180</name>
</gene>
<keyword evidence="6" id="KW-0833">Ubl conjugation pathway</keyword>
<dbReference type="InterPro" id="IPR011016">
    <property type="entry name" value="Znf_RING-CH"/>
</dbReference>